<proteinExistence type="predicted"/>
<comment type="caution">
    <text evidence="2">The sequence shown here is derived from an EMBL/GenBank/DDBJ whole genome shotgun (WGS) entry which is preliminary data.</text>
</comment>
<name>N9ZPV4_9FIRM</name>
<protein>
    <recommendedName>
        <fullName evidence="1">PTS EIIA type-2 domain-containing protein</fullName>
    </recommendedName>
</protein>
<dbReference type="InterPro" id="IPR051541">
    <property type="entry name" value="PTS_SugarTrans_NitroReg"/>
</dbReference>
<dbReference type="PATRIC" id="fig|997897.5.peg.1307"/>
<dbReference type="Pfam" id="PF00359">
    <property type="entry name" value="PTS_EIIA_2"/>
    <property type="match status" value="1"/>
</dbReference>
<organism evidence="2 3">
    <name type="scientific">Enterocloster bolteae 90B8</name>
    <dbReference type="NCBI Taxonomy" id="997897"/>
    <lineage>
        <taxon>Bacteria</taxon>
        <taxon>Bacillati</taxon>
        <taxon>Bacillota</taxon>
        <taxon>Clostridia</taxon>
        <taxon>Lachnospirales</taxon>
        <taxon>Lachnospiraceae</taxon>
        <taxon>Enterocloster</taxon>
    </lineage>
</organism>
<reference evidence="2 3" key="1">
    <citation type="submission" date="2013-01" db="EMBL/GenBank/DDBJ databases">
        <title>The Genome Sequence of Clostridium bolteae 90B8.</title>
        <authorList>
            <consortium name="The Broad Institute Genome Sequencing Platform"/>
            <person name="Earl A."/>
            <person name="Ward D."/>
            <person name="Feldgarden M."/>
            <person name="Gevers D."/>
            <person name="Courvalin P."/>
            <person name="Lambert T."/>
            <person name="Walker B."/>
            <person name="Young S.K."/>
            <person name="Zeng Q."/>
            <person name="Gargeya S."/>
            <person name="Fitzgerald M."/>
            <person name="Haas B."/>
            <person name="Abouelleil A."/>
            <person name="Alvarado L."/>
            <person name="Arachchi H.M."/>
            <person name="Berlin A.M."/>
            <person name="Chapman S.B."/>
            <person name="Dewar J."/>
            <person name="Goldberg J."/>
            <person name="Griggs A."/>
            <person name="Gujja S."/>
            <person name="Hansen M."/>
            <person name="Howarth C."/>
            <person name="Imamovic A."/>
            <person name="Larimer J."/>
            <person name="McCowan C."/>
            <person name="Murphy C."/>
            <person name="Neiman D."/>
            <person name="Pearson M."/>
            <person name="Priest M."/>
            <person name="Roberts A."/>
            <person name="Saif S."/>
            <person name="Shea T."/>
            <person name="Sisk P."/>
            <person name="Sykes S."/>
            <person name="Wortman J."/>
            <person name="Nusbaum C."/>
            <person name="Birren B."/>
        </authorList>
    </citation>
    <scope>NUCLEOTIDE SEQUENCE [LARGE SCALE GENOMIC DNA]</scope>
    <source>
        <strain evidence="2 3">90B8</strain>
    </source>
</reference>
<dbReference type="EMBL" id="AGYG01000009">
    <property type="protein sequence ID" value="ENZ41851.1"/>
    <property type="molecule type" value="Genomic_DNA"/>
</dbReference>
<dbReference type="HOGENOM" id="CLU_072531_6_0_9"/>
<sequence length="155" mass="17122">MIWSELDSRLITVSLDVDSKDGIMETMGGRFVELGYCKSSYIQALKDREVEFPTGIDIDGVGVAMPHTDVSHVNRAGIGIATLKQPVTFVHMATDDTPVPVRVVFMLAVDDPGKHLEKIQDILAVIQDKKTLEKIMTAENPEEVINIIKEKESGK</sequence>
<dbReference type="CDD" id="cd00211">
    <property type="entry name" value="PTS_IIA_fru"/>
    <property type="match status" value="1"/>
</dbReference>
<dbReference type="PROSITE" id="PS51094">
    <property type="entry name" value="PTS_EIIA_TYPE_2"/>
    <property type="match status" value="1"/>
</dbReference>
<dbReference type="InterPro" id="IPR002178">
    <property type="entry name" value="PTS_EIIA_type-2_dom"/>
</dbReference>
<dbReference type="SUPFAM" id="SSF55804">
    <property type="entry name" value="Phoshotransferase/anion transport protein"/>
    <property type="match status" value="1"/>
</dbReference>
<dbReference type="PANTHER" id="PTHR47738:SF3">
    <property type="entry name" value="PHOSPHOTRANSFERASE SYSTEM MANNITOL_FRUCTOSE-SPECIFIC IIA DOMAIN CONTAINING PROTEIN"/>
    <property type="match status" value="1"/>
</dbReference>
<dbReference type="Proteomes" id="UP000013041">
    <property type="component" value="Unassembled WGS sequence"/>
</dbReference>
<dbReference type="RefSeq" id="WP_002571498.1">
    <property type="nucleotide sequence ID" value="NZ_KB851149.1"/>
</dbReference>
<evidence type="ECO:0000313" key="2">
    <source>
        <dbReference type="EMBL" id="ENZ41851.1"/>
    </source>
</evidence>
<dbReference type="AlphaFoldDB" id="N9ZPV4"/>
<accession>N9ZPV4</accession>
<gene>
    <name evidence="2" type="ORF">HMPREF1097_01227</name>
</gene>
<dbReference type="PANTHER" id="PTHR47738">
    <property type="entry name" value="PTS SYSTEM FRUCTOSE-LIKE EIIA COMPONENT-RELATED"/>
    <property type="match status" value="1"/>
</dbReference>
<dbReference type="Gene3D" id="3.40.930.10">
    <property type="entry name" value="Mannitol-specific EII, Chain A"/>
    <property type="match status" value="1"/>
</dbReference>
<feature type="domain" description="PTS EIIA type-2" evidence="1">
    <location>
        <begin position="4"/>
        <end position="151"/>
    </location>
</feature>
<evidence type="ECO:0000313" key="3">
    <source>
        <dbReference type="Proteomes" id="UP000013041"/>
    </source>
</evidence>
<evidence type="ECO:0000259" key="1">
    <source>
        <dbReference type="PROSITE" id="PS51094"/>
    </source>
</evidence>
<dbReference type="InterPro" id="IPR016152">
    <property type="entry name" value="PTrfase/Anion_transptr"/>
</dbReference>